<reference evidence="1" key="1">
    <citation type="submission" date="2018-05" db="EMBL/GenBank/DDBJ databases">
        <authorList>
            <person name="Lanie J.A."/>
            <person name="Ng W.-L."/>
            <person name="Kazmierczak K.M."/>
            <person name="Andrzejewski T.M."/>
            <person name="Davidsen T.M."/>
            <person name="Wayne K.J."/>
            <person name="Tettelin H."/>
            <person name="Glass J.I."/>
            <person name="Rusch D."/>
            <person name="Podicherti R."/>
            <person name="Tsui H.-C.T."/>
            <person name="Winkler M.E."/>
        </authorList>
    </citation>
    <scope>NUCLEOTIDE SEQUENCE</scope>
</reference>
<feature type="non-terminal residue" evidence="1">
    <location>
        <position position="62"/>
    </location>
</feature>
<dbReference type="SUPFAM" id="SSF52540">
    <property type="entry name" value="P-loop containing nucleoside triphosphate hydrolases"/>
    <property type="match status" value="1"/>
</dbReference>
<organism evidence="1">
    <name type="scientific">marine metagenome</name>
    <dbReference type="NCBI Taxonomy" id="408172"/>
    <lineage>
        <taxon>unclassified sequences</taxon>
        <taxon>metagenomes</taxon>
        <taxon>ecological metagenomes</taxon>
    </lineage>
</organism>
<name>A0A381T768_9ZZZZ</name>
<dbReference type="InterPro" id="IPR027417">
    <property type="entry name" value="P-loop_NTPase"/>
</dbReference>
<gene>
    <name evidence="1" type="ORF">METZ01_LOCUS64433</name>
</gene>
<dbReference type="AlphaFoldDB" id="A0A381T768"/>
<dbReference type="EMBL" id="UINC01004073">
    <property type="protein sequence ID" value="SVA11579.1"/>
    <property type="molecule type" value="Genomic_DNA"/>
</dbReference>
<protein>
    <recommendedName>
        <fullName evidence="2">ABC transporter domain-containing protein</fullName>
    </recommendedName>
</protein>
<sequence length="62" mass="6836">MDISFPPGLHVIYGESGSGKSQFIYSLSGLKGEQESNFTFTNLVIPRSSQIVFQNPENQILS</sequence>
<evidence type="ECO:0000313" key="1">
    <source>
        <dbReference type="EMBL" id="SVA11579.1"/>
    </source>
</evidence>
<evidence type="ECO:0008006" key="2">
    <source>
        <dbReference type="Google" id="ProtNLM"/>
    </source>
</evidence>
<proteinExistence type="predicted"/>
<dbReference type="Gene3D" id="3.40.50.300">
    <property type="entry name" value="P-loop containing nucleotide triphosphate hydrolases"/>
    <property type="match status" value="1"/>
</dbReference>
<accession>A0A381T768</accession>